<dbReference type="HOGENOM" id="CLU_2342188_0_0_7"/>
<protein>
    <submittedName>
        <fullName evidence="1">Uncharacterized protein</fullName>
    </submittedName>
</protein>
<accession>L0RED7</accession>
<dbReference type="EMBL" id="FO203522">
    <property type="protein sequence ID" value="CCO24577.1"/>
    <property type="molecule type" value="Genomic_DNA"/>
</dbReference>
<evidence type="ECO:0000313" key="1">
    <source>
        <dbReference type="EMBL" id="CCO24577.1"/>
    </source>
</evidence>
<dbReference type="AlphaFoldDB" id="L0RED7"/>
<organism evidence="1 2">
    <name type="scientific">Maridesulfovibrio hydrothermalis AM13 = DSM 14728</name>
    <dbReference type="NCBI Taxonomy" id="1121451"/>
    <lineage>
        <taxon>Bacteria</taxon>
        <taxon>Pseudomonadati</taxon>
        <taxon>Thermodesulfobacteriota</taxon>
        <taxon>Desulfovibrionia</taxon>
        <taxon>Desulfovibrionales</taxon>
        <taxon>Desulfovibrionaceae</taxon>
        <taxon>Maridesulfovibrio</taxon>
    </lineage>
</organism>
<keyword evidence="2" id="KW-1185">Reference proteome</keyword>
<dbReference type="KEGG" id="dhy:DESAM_22310"/>
<sequence length="97" mass="11437">MLKQEQEKGFHSHFKRIIDHTRKGPEFESNSGPFLVLFLKAALKRNNHSFCDRLNWRLRERGKLYDARLVNDYSSYANRTCRPILIFESFSDSGNSV</sequence>
<reference evidence="1 2" key="1">
    <citation type="submission" date="2012-10" db="EMBL/GenBank/DDBJ databases">
        <authorList>
            <person name="Genoscope - CEA"/>
        </authorList>
    </citation>
    <scope>NUCLEOTIDE SEQUENCE [LARGE SCALE GENOMIC DNA]</scope>
    <source>
        <strain evidence="2">AM13 / DSM 14728</strain>
    </source>
</reference>
<name>L0RED7_9BACT</name>
<evidence type="ECO:0000313" key="2">
    <source>
        <dbReference type="Proteomes" id="UP000010808"/>
    </source>
</evidence>
<dbReference type="Proteomes" id="UP000010808">
    <property type="component" value="Chromosome"/>
</dbReference>
<proteinExistence type="predicted"/>
<gene>
    <name evidence="1" type="ORF">DESAM_22310</name>
</gene>